<dbReference type="Proteomes" id="UP000652761">
    <property type="component" value="Unassembled WGS sequence"/>
</dbReference>
<evidence type="ECO:0000313" key="1">
    <source>
        <dbReference type="EMBL" id="MQL89649.1"/>
    </source>
</evidence>
<evidence type="ECO:0000313" key="2">
    <source>
        <dbReference type="Proteomes" id="UP000652761"/>
    </source>
</evidence>
<reference evidence="1" key="1">
    <citation type="submission" date="2017-07" db="EMBL/GenBank/DDBJ databases">
        <title>Taro Niue Genome Assembly and Annotation.</title>
        <authorList>
            <person name="Atibalentja N."/>
            <person name="Keating K."/>
            <person name="Fields C.J."/>
        </authorList>
    </citation>
    <scope>NUCLEOTIDE SEQUENCE</scope>
    <source>
        <strain evidence="1">Niue_2</strain>
        <tissue evidence="1">Leaf</tissue>
    </source>
</reference>
<dbReference type="AlphaFoldDB" id="A0A843VDV6"/>
<dbReference type="EMBL" id="NMUH01001166">
    <property type="protein sequence ID" value="MQL89649.1"/>
    <property type="molecule type" value="Genomic_DNA"/>
</dbReference>
<protein>
    <submittedName>
        <fullName evidence="1">Uncharacterized protein</fullName>
    </submittedName>
</protein>
<gene>
    <name evidence="1" type="ORF">Taro_022227</name>
</gene>
<name>A0A843VDV6_COLES</name>
<keyword evidence="2" id="KW-1185">Reference proteome</keyword>
<accession>A0A843VDV6</accession>
<comment type="caution">
    <text evidence="1">The sequence shown here is derived from an EMBL/GenBank/DDBJ whole genome shotgun (WGS) entry which is preliminary data.</text>
</comment>
<sequence length="74" mass="8201">MWPSAVEGRRGRPVGFRVAKRAQLHPGKESLYVKFLSGVRLLHLRVEGGRLGEVVCGREGIIRSVKVNGTTIVY</sequence>
<proteinExistence type="predicted"/>
<organism evidence="1 2">
    <name type="scientific">Colocasia esculenta</name>
    <name type="common">Wild taro</name>
    <name type="synonym">Arum esculentum</name>
    <dbReference type="NCBI Taxonomy" id="4460"/>
    <lineage>
        <taxon>Eukaryota</taxon>
        <taxon>Viridiplantae</taxon>
        <taxon>Streptophyta</taxon>
        <taxon>Embryophyta</taxon>
        <taxon>Tracheophyta</taxon>
        <taxon>Spermatophyta</taxon>
        <taxon>Magnoliopsida</taxon>
        <taxon>Liliopsida</taxon>
        <taxon>Araceae</taxon>
        <taxon>Aroideae</taxon>
        <taxon>Colocasieae</taxon>
        <taxon>Colocasia</taxon>
    </lineage>
</organism>